<dbReference type="EMBL" id="FOTS01000004">
    <property type="protein sequence ID" value="SFL43478.1"/>
    <property type="molecule type" value="Genomic_DNA"/>
</dbReference>
<dbReference type="PANTHER" id="PTHR43116:SF3">
    <property type="entry name" value="CLASS I PEPTIDE CHAIN RELEASE FACTOR"/>
    <property type="match status" value="1"/>
</dbReference>
<dbReference type="Proteomes" id="UP000199520">
    <property type="component" value="Unassembled WGS sequence"/>
</dbReference>
<dbReference type="RefSeq" id="WP_090932899.1">
    <property type="nucleotide sequence ID" value="NZ_FOTS01000004.1"/>
</dbReference>
<dbReference type="PANTHER" id="PTHR43116">
    <property type="entry name" value="PEPTIDE CHAIN RELEASE FACTOR 2"/>
    <property type="match status" value="1"/>
</dbReference>
<feature type="domain" description="Prokaryotic-type class I peptide chain release factors" evidence="2">
    <location>
        <begin position="116"/>
        <end position="132"/>
    </location>
</feature>
<comment type="similarity">
    <text evidence="1">Belongs to the prokaryotic/mitochondrial release factor family.</text>
</comment>
<accession>A0A1I4HMI5</accession>
<dbReference type="InterPro" id="IPR017509">
    <property type="entry name" value="PrfH"/>
</dbReference>
<dbReference type="STRING" id="1123291.SAMN04490355_1004115"/>
<dbReference type="NCBIfam" id="TIGR03072">
    <property type="entry name" value="release_prfH"/>
    <property type="match status" value="1"/>
</dbReference>
<evidence type="ECO:0000256" key="1">
    <source>
        <dbReference type="ARBA" id="ARBA00010835"/>
    </source>
</evidence>
<evidence type="ECO:0000313" key="3">
    <source>
        <dbReference type="EMBL" id="SFL43478.1"/>
    </source>
</evidence>
<dbReference type="SUPFAM" id="SSF75620">
    <property type="entry name" value="Release factor"/>
    <property type="match status" value="1"/>
</dbReference>
<proteinExistence type="inferred from homology"/>
<name>A0A1I4HMI5_9FIRM</name>
<keyword evidence="4" id="KW-1185">Reference proteome</keyword>
<dbReference type="InterPro" id="IPR000352">
    <property type="entry name" value="Pep_chain_release_fac_I"/>
</dbReference>
<dbReference type="Pfam" id="PF00472">
    <property type="entry name" value="RF-1"/>
    <property type="match status" value="1"/>
</dbReference>
<reference evidence="4" key="1">
    <citation type="submission" date="2016-10" db="EMBL/GenBank/DDBJ databases">
        <authorList>
            <person name="Varghese N."/>
            <person name="Submissions S."/>
        </authorList>
    </citation>
    <scope>NUCLEOTIDE SEQUENCE [LARGE SCALE GENOMIC DNA]</scope>
    <source>
        <strain evidence="4">DSM 13327</strain>
    </source>
</reference>
<evidence type="ECO:0000259" key="2">
    <source>
        <dbReference type="PROSITE" id="PS00745"/>
    </source>
</evidence>
<dbReference type="InterPro" id="IPR045853">
    <property type="entry name" value="Pep_chain_release_fac_I_sf"/>
</dbReference>
<dbReference type="GO" id="GO:0003747">
    <property type="term" value="F:translation release factor activity"/>
    <property type="evidence" value="ECO:0007669"/>
    <property type="project" value="InterPro"/>
</dbReference>
<dbReference type="AlphaFoldDB" id="A0A1I4HMI5"/>
<sequence>MWVQISSGKGPDECSLAVGLFLKTIKEEWSSKGISAEVVSAIPGNYSESFKSVLLSLKGDKIVEAVQNMQGTICWICKSPYRPKHKRKNWFIDVEVFHEQDKVNFSENDVVIAFMRSSGPGGQNVNKVETAVRATHVPTGLTVIASEERSQSMNKKLALARLFQYLNTRNAEQSLDNKRLMWSQHNTLTRGNPTRIYEGESFKLKYSNRLEG</sequence>
<dbReference type="PROSITE" id="PS00745">
    <property type="entry name" value="RF_PROK_I"/>
    <property type="match status" value="1"/>
</dbReference>
<dbReference type="Gene3D" id="3.30.70.1660">
    <property type="match status" value="1"/>
</dbReference>
<protein>
    <submittedName>
        <fullName evidence="3">Peptide chain release factor</fullName>
    </submittedName>
</protein>
<organism evidence="3 4">
    <name type="scientific">Pelosinus propionicus DSM 13327</name>
    <dbReference type="NCBI Taxonomy" id="1123291"/>
    <lineage>
        <taxon>Bacteria</taxon>
        <taxon>Bacillati</taxon>
        <taxon>Bacillota</taxon>
        <taxon>Negativicutes</taxon>
        <taxon>Selenomonadales</taxon>
        <taxon>Sporomusaceae</taxon>
        <taxon>Pelosinus</taxon>
    </lineage>
</organism>
<gene>
    <name evidence="3" type="ORF">SAMN04490355_1004115</name>
</gene>
<dbReference type="OrthoDB" id="9815709at2"/>
<dbReference type="Gene3D" id="3.30.160.20">
    <property type="match status" value="1"/>
</dbReference>
<evidence type="ECO:0000313" key="4">
    <source>
        <dbReference type="Proteomes" id="UP000199520"/>
    </source>
</evidence>